<accession>A0A1G9BAR3</accession>
<dbReference type="Pfam" id="PF08245">
    <property type="entry name" value="Mur_ligase_M"/>
    <property type="match status" value="1"/>
</dbReference>
<dbReference type="SUPFAM" id="SSF53623">
    <property type="entry name" value="MurD-like peptide ligases, catalytic domain"/>
    <property type="match status" value="1"/>
</dbReference>
<evidence type="ECO:0000259" key="13">
    <source>
        <dbReference type="Pfam" id="PF02875"/>
    </source>
</evidence>
<reference evidence="16" key="1">
    <citation type="submission" date="2016-10" db="EMBL/GenBank/DDBJ databases">
        <authorList>
            <person name="Varghese N."/>
            <person name="Submissions S."/>
        </authorList>
    </citation>
    <scope>NUCLEOTIDE SEQUENCE [LARGE SCALE GENOMIC DNA]</scope>
    <source>
        <strain evidence="16">CGMCC 1.10789</strain>
    </source>
</reference>
<dbReference type="GO" id="GO:0009252">
    <property type="term" value="P:peptidoglycan biosynthetic process"/>
    <property type="evidence" value="ECO:0007669"/>
    <property type="project" value="UniProtKB-UniRule"/>
</dbReference>
<dbReference type="InterPro" id="IPR036615">
    <property type="entry name" value="Mur_ligase_C_dom_sf"/>
</dbReference>
<dbReference type="UniPathway" id="UPA00219"/>
<comment type="subcellular location">
    <subcellularLocation>
        <location evidence="10 11">Cytoplasm</location>
    </subcellularLocation>
</comment>
<dbReference type="Gene3D" id="3.40.1190.10">
    <property type="entry name" value="Mur-like, catalytic domain"/>
    <property type="match status" value="1"/>
</dbReference>
<evidence type="ECO:0000259" key="12">
    <source>
        <dbReference type="Pfam" id="PF01225"/>
    </source>
</evidence>
<dbReference type="SUPFAM" id="SSF63418">
    <property type="entry name" value="MurE/MurF N-terminal domain"/>
    <property type="match status" value="1"/>
</dbReference>
<dbReference type="InterPro" id="IPR035911">
    <property type="entry name" value="MurE/MurF_N"/>
</dbReference>
<dbReference type="EMBL" id="FNFV01000002">
    <property type="protein sequence ID" value="SDK36164.1"/>
    <property type="molecule type" value="Genomic_DNA"/>
</dbReference>
<evidence type="ECO:0000256" key="10">
    <source>
        <dbReference type="HAMAP-Rule" id="MF_02019"/>
    </source>
</evidence>
<dbReference type="PANTHER" id="PTHR43024">
    <property type="entry name" value="UDP-N-ACETYLMURAMOYL-TRIPEPTIDE--D-ALANYL-D-ALANINE LIGASE"/>
    <property type="match status" value="1"/>
</dbReference>
<comment type="function">
    <text evidence="10 11">Involved in cell wall formation. Catalyzes the final step in the synthesis of UDP-N-acetylmuramoyl-pentapeptide, the precursor of murein.</text>
</comment>
<dbReference type="InterPro" id="IPR005863">
    <property type="entry name" value="UDP-N-AcMur_synth"/>
</dbReference>
<dbReference type="InterPro" id="IPR036565">
    <property type="entry name" value="Mur-like_cat_sf"/>
</dbReference>
<dbReference type="Gene3D" id="3.90.190.20">
    <property type="entry name" value="Mur ligase, C-terminal domain"/>
    <property type="match status" value="1"/>
</dbReference>
<evidence type="ECO:0000256" key="9">
    <source>
        <dbReference type="ARBA" id="ARBA00023316"/>
    </source>
</evidence>
<evidence type="ECO:0000256" key="7">
    <source>
        <dbReference type="ARBA" id="ARBA00022984"/>
    </source>
</evidence>
<keyword evidence="8 10" id="KW-0131">Cell cycle</keyword>
<dbReference type="GO" id="GO:0005524">
    <property type="term" value="F:ATP binding"/>
    <property type="evidence" value="ECO:0007669"/>
    <property type="project" value="UniProtKB-UniRule"/>
</dbReference>
<keyword evidence="9 10" id="KW-0961">Cell wall biogenesis/degradation</keyword>
<keyword evidence="16" id="KW-1185">Reference proteome</keyword>
<dbReference type="Pfam" id="PF01225">
    <property type="entry name" value="Mur_ligase"/>
    <property type="match status" value="1"/>
</dbReference>
<comment type="catalytic activity">
    <reaction evidence="10 11">
        <text>D-alanyl-D-alanine + UDP-N-acetyl-alpha-D-muramoyl-L-alanyl-gamma-D-glutamyl-meso-2,6-diaminopimelate + ATP = UDP-N-acetyl-alpha-D-muramoyl-L-alanyl-gamma-D-glutamyl-meso-2,6-diaminopimeloyl-D-alanyl-D-alanine + ADP + phosphate + H(+)</text>
        <dbReference type="Rhea" id="RHEA:28374"/>
        <dbReference type="ChEBI" id="CHEBI:15378"/>
        <dbReference type="ChEBI" id="CHEBI:30616"/>
        <dbReference type="ChEBI" id="CHEBI:43474"/>
        <dbReference type="ChEBI" id="CHEBI:57822"/>
        <dbReference type="ChEBI" id="CHEBI:61386"/>
        <dbReference type="ChEBI" id="CHEBI:83905"/>
        <dbReference type="ChEBI" id="CHEBI:456216"/>
        <dbReference type="EC" id="6.3.2.10"/>
    </reaction>
</comment>
<evidence type="ECO:0000313" key="16">
    <source>
        <dbReference type="Proteomes" id="UP000199328"/>
    </source>
</evidence>
<dbReference type="Pfam" id="PF02875">
    <property type="entry name" value="Mur_ligase_C"/>
    <property type="match status" value="1"/>
</dbReference>
<feature type="domain" description="Mur ligase central" evidence="14">
    <location>
        <begin position="116"/>
        <end position="305"/>
    </location>
</feature>
<dbReference type="GO" id="GO:0008766">
    <property type="term" value="F:UDP-N-acetylmuramoylalanyl-D-glutamyl-2,6-diaminopimelate-D-alanyl-D-alanine ligase activity"/>
    <property type="evidence" value="ECO:0007669"/>
    <property type="project" value="RHEA"/>
</dbReference>
<evidence type="ECO:0000256" key="11">
    <source>
        <dbReference type="RuleBase" id="RU004136"/>
    </source>
</evidence>
<sequence>MTAADMTEAGRALWTGAEIAEATGGVLTAPFAAGGVSIDSRSIAPGDLFVALRDRRDGHDFVADALARGAAGALVSRRPEGVADDAPLVLVGDVLEALVALGRAGRARSRARVIAVTGSAGKTSTKEMLRAALAGQGRVHAAEKSFNNHWGVPLTLARLPRDADFAVIEIGMNRPGEIAPLARLARPHVALVTTVGAAHLGAFGAVEGIAAEKASIFEGLEPGGVAVFNGDLEVSPILAEAARRHAARSVSFGRRPANHSRLIEARVTGKVTVVRGRLWRTPVMFRLNSVAAHFALNGIGALAAARAAGADPAITANDLGRWQPPAGRGAREVILLDPVEGLAFELIDDAYNANPLSMAAALEVLAACEPEHGVGRIGAGRRIAILGDMLELGEGNETRLHAGLAELPAMAAIDLVHCVGPRMAALHAALPPARRGQRVETAAELARVAHRLVDAGDILLVKGSLGSRVSEIVDALRKLGHRAPDQGQGTD</sequence>
<evidence type="ECO:0000313" key="15">
    <source>
        <dbReference type="EMBL" id="SDK36164.1"/>
    </source>
</evidence>
<dbReference type="GO" id="GO:0047480">
    <property type="term" value="F:UDP-N-acetylmuramoyl-tripeptide-D-alanyl-D-alanine ligase activity"/>
    <property type="evidence" value="ECO:0007669"/>
    <property type="project" value="UniProtKB-UniRule"/>
</dbReference>
<dbReference type="STRING" id="990712.SAMN05216257_102458"/>
<keyword evidence="6 10" id="KW-0133">Cell shape</keyword>
<keyword evidence="4 10" id="KW-0547">Nucleotide-binding</keyword>
<gene>
    <name evidence="10" type="primary">murF</name>
    <name evidence="15" type="ORF">SAMN05216257_102458</name>
</gene>
<name>A0A1G9BAR3_9RHOB</name>
<evidence type="ECO:0000256" key="1">
    <source>
        <dbReference type="ARBA" id="ARBA00022490"/>
    </source>
</evidence>
<dbReference type="GO" id="GO:0071555">
    <property type="term" value="P:cell wall organization"/>
    <property type="evidence" value="ECO:0007669"/>
    <property type="project" value="UniProtKB-KW"/>
</dbReference>
<keyword evidence="7 10" id="KW-0573">Peptidoglycan synthesis</keyword>
<evidence type="ECO:0000256" key="4">
    <source>
        <dbReference type="ARBA" id="ARBA00022741"/>
    </source>
</evidence>
<evidence type="ECO:0000256" key="2">
    <source>
        <dbReference type="ARBA" id="ARBA00022598"/>
    </source>
</evidence>
<dbReference type="GO" id="GO:0005737">
    <property type="term" value="C:cytoplasm"/>
    <property type="evidence" value="ECO:0007669"/>
    <property type="project" value="UniProtKB-SubCell"/>
</dbReference>
<keyword evidence="5 10" id="KW-0067">ATP-binding</keyword>
<dbReference type="Proteomes" id="UP000199328">
    <property type="component" value="Unassembled WGS sequence"/>
</dbReference>
<evidence type="ECO:0000259" key="14">
    <source>
        <dbReference type="Pfam" id="PF08245"/>
    </source>
</evidence>
<keyword evidence="1 10" id="KW-0963">Cytoplasm</keyword>
<dbReference type="InterPro" id="IPR051046">
    <property type="entry name" value="MurCDEF_CellWall_CoF430Synth"/>
</dbReference>
<dbReference type="InterPro" id="IPR004101">
    <property type="entry name" value="Mur_ligase_C"/>
</dbReference>
<dbReference type="EC" id="6.3.2.10" evidence="10 11"/>
<dbReference type="InterPro" id="IPR000713">
    <property type="entry name" value="Mur_ligase_N"/>
</dbReference>
<dbReference type="InterPro" id="IPR013221">
    <property type="entry name" value="Mur_ligase_cen"/>
</dbReference>
<feature type="domain" description="Mur ligase N-terminal catalytic" evidence="12">
    <location>
        <begin position="35"/>
        <end position="101"/>
    </location>
</feature>
<feature type="domain" description="Mur ligase C-terminal" evidence="13">
    <location>
        <begin position="344"/>
        <end position="464"/>
    </location>
</feature>
<dbReference type="Gene3D" id="3.40.1390.10">
    <property type="entry name" value="MurE/MurF, N-terminal domain"/>
    <property type="match status" value="1"/>
</dbReference>
<comment type="similarity">
    <text evidence="10">Belongs to the MurCDEF family. MurF subfamily.</text>
</comment>
<comment type="pathway">
    <text evidence="10 11">Cell wall biogenesis; peptidoglycan biosynthesis.</text>
</comment>
<dbReference type="HAMAP" id="MF_02019">
    <property type="entry name" value="MurF"/>
    <property type="match status" value="1"/>
</dbReference>
<dbReference type="AlphaFoldDB" id="A0A1G9BAR3"/>
<keyword evidence="2 10" id="KW-0436">Ligase</keyword>
<dbReference type="GO" id="GO:0008360">
    <property type="term" value="P:regulation of cell shape"/>
    <property type="evidence" value="ECO:0007669"/>
    <property type="project" value="UniProtKB-KW"/>
</dbReference>
<keyword evidence="3 10" id="KW-0132">Cell division</keyword>
<evidence type="ECO:0000256" key="8">
    <source>
        <dbReference type="ARBA" id="ARBA00023306"/>
    </source>
</evidence>
<feature type="binding site" evidence="10">
    <location>
        <begin position="118"/>
        <end position="124"/>
    </location>
    <ligand>
        <name>ATP</name>
        <dbReference type="ChEBI" id="CHEBI:30616"/>
    </ligand>
</feature>
<evidence type="ECO:0000256" key="5">
    <source>
        <dbReference type="ARBA" id="ARBA00022840"/>
    </source>
</evidence>
<proteinExistence type="inferred from homology"/>
<dbReference type="PANTHER" id="PTHR43024:SF1">
    <property type="entry name" value="UDP-N-ACETYLMURAMOYL-TRIPEPTIDE--D-ALANYL-D-ALANINE LIGASE"/>
    <property type="match status" value="1"/>
</dbReference>
<dbReference type="NCBIfam" id="TIGR01143">
    <property type="entry name" value="murF"/>
    <property type="match status" value="1"/>
</dbReference>
<protein>
    <recommendedName>
        <fullName evidence="10 11">UDP-N-acetylmuramoyl-tripeptide--D-alanyl-D-alanine ligase</fullName>
        <ecNumber evidence="10 11">6.3.2.10</ecNumber>
    </recommendedName>
    <alternativeName>
        <fullName evidence="10">D-alanyl-D-alanine-adding enzyme</fullName>
    </alternativeName>
</protein>
<dbReference type="SUPFAM" id="SSF53244">
    <property type="entry name" value="MurD-like peptide ligases, peptide-binding domain"/>
    <property type="match status" value="1"/>
</dbReference>
<organism evidence="15 16">
    <name type="scientific">Meinhardsimonia xiamenensis</name>
    <dbReference type="NCBI Taxonomy" id="990712"/>
    <lineage>
        <taxon>Bacteria</taxon>
        <taxon>Pseudomonadati</taxon>
        <taxon>Pseudomonadota</taxon>
        <taxon>Alphaproteobacteria</taxon>
        <taxon>Rhodobacterales</taxon>
        <taxon>Paracoccaceae</taxon>
        <taxon>Meinhardsimonia</taxon>
    </lineage>
</organism>
<evidence type="ECO:0000256" key="3">
    <source>
        <dbReference type="ARBA" id="ARBA00022618"/>
    </source>
</evidence>
<dbReference type="GO" id="GO:0051301">
    <property type="term" value="P:cell division"/>
    <property type="evidence" value="ECO:0007669"/>
    <property type="project" value="UniProtKB-KW"/>
</dbReference>
<evidence type="ECO:0000256" key="6">
    <source>
        <dbReference type="ARBA" id="ARBA00022960"/>
    </source>
</evidence>